<dbReference type="GO" id="GO:0015421">
    <property type="term" value="F:ABC-type oligopeptide transporter activity"/>
    <property type="evidence" value="ECO:0007669"/>
    <property type="project" value="TreeGrafter"/>
</dbReference>
<dbReference type="InterPro" id="IPR011527">
    <property type="entry name" value="ABC1_TM_dom"/>
</dbReference>
<dbReference type="Proteomes" id="UP000319263">
    <property type="component" value="Chromosome"/>
</dbReference>
<feature type="transmembrane region" description="Helical" evidence="6">
    <location>
        <begin position="75"/>
        <end position="97"/>
    </location>
</feature>
<evidence type="ECO:0000256" key="5">
    <source>
        <dbReference type="SAM" id="MobiDB-lite"/>
    </source>
</evidence>
<dbReference type="OrthoDB" id="4966664at2"/>
<keyword evidence="3 6" id="KW-1133">Transmembrane helix</keyword>
<feature type="transmembrane region" description="Helical" evidence="6">
    <location>
        <begin position="215"/>
        <end position="234"/>
    </location>
</feature>
<dbReference type="KEGG" id="mik:FOE78_02645"/>
<dbReference type="RefSeq" id="WP_143984945.1">
    <property type="nucleotide sequence ID" value="NZ_CP041692.1"/>
</dbReference>
<dbReference type="PROSITE" id="PS50893">
    <property type="entry name" value="ABC_TRANSPORTER_2"/>
    <property type="match status" value="1"/>
</dbReference>
<feature type="region of interest" description="Disordered" evidence="5">
    <location>
        <begin position="1"/>
        <end position="57"/>
    </location>
</feature>
<keyword evidence="4 6" id="KW-0472">Membrane</keyword>
<evidence type="ECO:0000259" key="7">
    <source>
        <dbReference type="PROSITE" id="PS50893"/>
    </source>
</evidence>
<dbReference type="GO" id="GO:0016887">
    <property type="term" value="F:ATP hydrolysis activity"/>
    <property type="evidence" value="ECO:0007669"/>
    <property type="project" value="InterPro"/>
</dbReference>
<dbReference type="InterPro" id="IPR027417">
    <property type="entry name" value="P-loop_NTPase"/>
</dbReference>
<comment type="subcellular location">
    <subcellularLocation>
        <location evidence="1">Cell membrane</location>
        <topology evidence="1">Multi-pass membrane protein</topology>
    </subcellularLocation>
</comment>
<dbReference type="Gene3D" id="3.40.50.300">
    <property type="entry name" value="P-loop containing nucleotide triphosphate hydrolases"/>
    <property type="match status" value="1"/>
</dbReference>
<accession>A0A516PV00</accession>
<gene>
    <name evidence="9" type="ORF">FOE78_02645</name>
</gene>
<dbReference type="InterPro" id="IPR003439">
    <property type="entry name" value="ABC_transporter-like_ATP-bd"/>
</dbReference>
<dbReference type="SUPFAM" id="SSF90123">
    <property type="entry name" value="ABC transporter transmembrane region"/>
    <property type="match status" value="1"/>
</dbReference>
<dbReference type="InterPro" id="IPR039421">
    <property type="entry name" value="Type_1_exporter"/>
</dbReference>
<dbReference type="PANTHER" id="PTHR43394:SF1">
    <property type="entry name" value="ATP-BINDING CASSETTE SUB-FAMILY B MEMBER 10, MITOCHONDRIAL"/>
    <property type="match status" value="1"/>
</dbReference>
<evidence type="ECO:0000313" key="9">
    <source>
        <dbReference type="EMBL" id="QDP94960.1"/>
    </source>
</evidence>
<dbReference type="PROSITE" id="PS50929">
    <property type="entry name" value="ABC_TM1F"/>
    <property type="match status" value="1"/>
</dbReference>
<reference evidence="9 10" key="1">
    <citation type="submission" date="2019-07" db="EMBL/GenBank/DDBJ databases">
        <title>Microlunatus dokdonensis sp. nov. isolated from the rhizospheric soil of the wild plant Elymus tsukushiensis.</title>
        <authorList>
            <person name="Ghim S.-Y."/>
            <person name="Hwang Y.-J."/>
            <person name="Son J.-S."/>
            <person name="Shin J.-H."/>
        </authorList>
    </citation>
    <scope>NUCLEOTIDE SEQUENCE [LARGE SCALE GENOMIC DNA]</scope>
    <source>
        <strain evidence="9 10">KUDC0627</strain>
    </source>
</reference>
<dbReference type="CDD" id="cd07346">
    <property type="entry name" value="ABC_6TM_exporters"/>
    <property type="match status" value="1"/>
</dbReference>
<name>A0A516PV00_9ACTN</name>
<dbReference type="Gene3D" id="1.20.1560.10">
    <property type="entry name" value="ABC transporter type 1, transmembrane domain"/>
    <property type="match status" value="1"/>
</dbReference>
<dbReference type="InterPro" id="IPR017871">
    <property type="entry name" value="ABC_transporter-like_CS"/>
</dbReference>
<organism evidence="9 10">
    <name type="scientific">Microlunatus elymi</name>
    <dbReference type="NCBI Taxonomy" id="2596828"/>
    <lineage>
        <taxon>Bacteria</taxon>
        <taxon>Bacillati</taxon>
        <taxon>Actinomycetota</taxon>
        <taxon>Actinomycetes</taxon>
        <taxon>Propionibacteriales</taxon>
        <taxon>Propionibacteriaceae</taxon>
        <taxon>Microlunatus</taxon>
    </lineage>
</organism>
<evidence type="ECO:0000256" key="1">
    <source>
        <dbReference type="ARBA" id="ARBA00004651"/>
    </source>
</evidence>
<feature type="transmembrane region" description="Helical" evidence="6">
    <location>
        <begin position="190"/>
        <end position="209"/>
    </location>
</feature>
<dbReference type="PANTHER" id="PTHR43394">
    <property type="entry name" value="ATP-DEPENDENT PERMEASE MDL1, MITOCHONDRIAL"/>
    <property type="match status" value="1"/>
</dbReference>
<keyword evidence="10" id="KW-1185">Reference proteome</keyword>
<evidence type="ECO:0000256" key="6">
    <source>
        <dbReference type="SAM" id="Phobius"/>
    </source>
</evidence>
<feature type="domain" description="ABC transmembrane type-1" evidence="8">
    <location>
        <begin position="77"/>
        <end position="358"/>
    </location>
</feature>
<protein>
    <submittedName>
        <fullName evidence="9">ABC transporter ATP-binding protein</fullName>
    </submittedName>
</protein>
<evidence type="ECO:0000256" key="4">
    <source>
        <dbReference type="ARBA" id="ARBA00023136"/>
    </source>
</evidence>
<dbReference type="Pfam" id="PF00005">
    <property type="entry name" value="ABC_tran"/>
    <property type="match status" value="1"/>
</dbReference>
<dbReference type="GO" id="GO:0005524">
    <property type="term" value="F:ATP binding"/>
    <property type="evidence" value="ECO:0007669"/>
    <property type="project" value="UniProtKB-KW"/>
</dbReference>
<feature type="transmembrane region" description="Helical" evidence="6">
    <location>
        <begin position="304"/>
        <end position="323"/>
    </location>
</feature>
<feature type="compositionally biased region" description="Basic and acidic residues" evidence="5">
    <location>
        <begin position="17"/>
        <end position="29"/>
    </location>
</feature>
<sequence length="693" mass="75471">MHDFPPAVPGFNTTVRKHQDLPTLEEVRPDGSVATRLSPELERPRNRRQRGSDGQPDTRSPFRFLLWLLRQQWDVVLAGAGVSVLWMMPGTLGPYIIGRAVDDGITAHDTSQLIYWSALLLGVIVIGAIFGIIGHTWVVRSWLIALYRTTKMVARKTGQLGHVLPQRTPTGEVLSVSSADSDQFGALTEVFARAVGSLVTFVIVALIVLSTSPKLGVMVLIAAPVLVLIAMPLLRPLQRRQTIERNRNSKLTSMATDIVAGLRILRGVGGERTFGENYAEQSQSVRKAGVAAGIWQAVTDATGILFSGLFLVTLTWVGALQVLQRELTVGELISFFGYALFMVAPIRTFFELAQKAVRAQVSAAKTIAVLEQEPPWIQPDRPRALSASEPLIDERSGFRAEPGRLTMVVTALPDDSAALADRLGRYLVVDHEPVSLEVDESLKGGAAARARAEKERQRRLLMIKDRERAQGAWGVRLGGVDLAEVPIDEVRRHILVSDTGSMVFAGTLQEAVDPHARLSLELAEAAMRTAAAEDVYEAVPGGWQGRLDERGRGLSGGQRQRLVLARALGVDPEILILVEPTSAVDAHTEAMIAERLAEHRAGRTTVVMTVSPLLLHYADQVALMENGRIVATGTHHELIGSEPRYRRVVARGMDEAEVAPIVDTVDVIGGAASLDAIDDLRKQAWNVLDGGER</sequence>
<dbReference type="InterPro" id="IPR036640">
    <property type="entry name" value="ABC1_TM_sf"/>
</dbReference>
<dbReference type="PROSITE" id="PS00211">
    <property type="entry name" value="ABC_TRANSPORTER_1"/>
    <property type="match status" value="1"/>
</dbReference>
<keyword evidence="9" id="KW-0547">Nucleotide-binding</keyword>
<keyword evidence="9" id="KW-0067">ATP-binding</keyword>
<evidence type="ECO:0000256" key="2">
    <source>
        <dbReference type="ARBA" id="ARBA00022692"/>
    </source>
</evidence>
<evidence type="ECO:0000256" key="3">
    <source>
        <dbReference type="ARBA" id="ARBA00022989"/>
    </source>
</evidence>
<feature type="transmembrane region" description="Helical" evidence="6">
    <location>
        <begin position="329"/>
        <end position="350"/>
    </location>
</feature>
<dbReference type="EMBL" id="CP041692">
    <property type="protein sequence ID" value="QDP94960.1"/>
    <property type="molecule type" value="Genomic_DNA"/>
</dbReference>
<evidence type="ECO:0000259" key="8">
    <source>
        <dbReference type="PROSITE" id="PS50929"/>
    </source>
</evidence>
<feature type="domain" description="ABC transporter" evidence="7">
    <location>
        <begin position="377"/>
        <end position="651"/>
    </location>
</feature>
<feature type="transmembrane region" description="Helical" evidence="6">
    <location>
        <begin position="113"/>
        <end position="138"/>
    </location>
</feature>
<evidence type="ECO:0000313" key="10">
    <source>
        <dbReference type="Proteomes" id="UP000319263"/>
    </source>
</evidence>
<dbReference type="Pfam" id="PF00664">
    <property type="entry name" value="ABC_membrane"/>
    <property type="match status" value="1"/>
</dbReference>
<dbReference type="AlphaFoldDB" id="A0A516PV00"/>
<keyword evidence="2 6" id="KW-0812">Transmembrane</keyword>
<proteinExistence type="predicted"/>
<dbReference type="SUPFAM" id="SSF52540">
    <property type="entry name" value="P-loop containing nucleoside triphosphate hydrolases"/>
    <property type="match status" value="1"/>
</dbReference>
<dbReference type="GO" id="GO:0005886">
    <property type="term" value="C:plasma membrane"/>
    <property type="evidence" value="ECO:0007669"/>
    <property type="project" value="UniProtKB-SubCell"/>
</dbReference>